<gene>
    <name evidence="1" type="ORF">F511_16729</name>
</gene>
<sequence length="100" mass="11544">MLICLWKFGAQSPTSPFFRNGKDPLEDFDYNDPRCNPLRRPLAARTPSHTTAHQSANCVCLTHFFTASMRKATLLYCLSAKEKLDLFNVFVQSLQWKYLI</sequence>
<dbReference type="Proteomes" id="UP000250235">
    <property type="component" value="Unassembled WGS sequence"/>
</dbReference>
<organism evidence="1 2">
    <name type="scientific">Dorcoceras hygrometricum</name>
    <dbReference type="NCBI Taxonomy" id="472368"/>
    <lineage>
        <taxon>Eukaryota</taxon>
        <taxon>Viridiplantae</taxon>
        <taxon>Streptophyta</taxon>
        <taxon>Embryophyta</taxon>
        <taxon>Tracheophyta</taxon>
        <taxon>Spermatophyta</taxon>
        <taxon>Magnoliopsida</taxon>
        <taxon>eudicotyledons</taxon>
        <taxon>Gunneridae</taxon>
        <taxon>Pentapetalae</taxon>
        <taxon>asterids</taxon>
        <taxon>lamiids</taxon>
        <taxon>Lamiales</taxon>
        <taxon>Gesneriaceae</taxon>
        <taxon>Didymocarpoideae</taxon>
        <taxon>Trichosporeae</taxon>
        <taxon>Loxocarpinae</taxon>
        <taxon>Dorcoceras</taxon>
    </lineage>
</organism>
<proteinExistence type="predicted"/>
<name>A0A2Z7BGH3_9LAMI</name>
<evidence type="ECO:0000313" key="2">
    <source>
        <dbReference type="Proteomes" id="UP000250235"/>
    </source>
</evidence>
<accession>A0A2Z7BGH3</accession>
<keyword evidence="2" id="KW-1185">Reference proteome</keyword>
<dbReference type="EMBL" id="KV007754">
    <property type="protein sequence ID" value="KZV31056.1"/>
    <property type="molecule type" value="Genomic_DNA"/>
</dbReference>
<evidence type="ECO:0000313" key="1">
    <source>
        <dbReference type="EMBL" id="KZV31056.1"/>
    </source>
</evidence>
<protein>
    <submittedName>
        <fullName evidence="1">Chloride channel protein CLC-a-like</fullName>
    </submittedName>
</protein>
<reference evidence="1 2" key="1">
    <citation type="journal article" date="2015" name="Proc. Natl. Acad. Sci. U.S.A.">
        <title>The resurrection genome of Boea hygrometrica: A blueprint for survival of dehydration.</title>
        <authorList>
            <person name="Xiao L."/>
            <person name="Yang G."/>
            <person name="Zhang L."/>
            <person name="Yang X."/>
            <person name="Zhao S."/>
            <person name="Ji Z."/>
            <person name="Zhou Q."/>
            <person name="Hu M."/>
            <person name="Wang Y."/>
            <person name="Chen M."/>
            <person name="Xu Y."/>
            <person name="Jin H."/>
            <person name="Xiao X."/>
            <person name="Hu G."/>
            <person name="Bao F."/>
            <person name="Hu Y."/>
            <person name="Wan P."/>
            <person name="Li L."/>
            <person name="Deng X."/>
            <person name="Kuang T."/>
            <person name="Xiang C."/>
            <person name="Zhu J.K."/>
            <person name="Oliver M.J."/>
            <person name="He Y."/>
        </authorList>
    </citation>
    <scope>NUCLEOTIDE SEQUENCE [LARGE SCALE GENOMIC DNA]</scope>
    <source>
        <strain evidence="2">cv. XS01</strain>
    </source>
</reference>
<dbReference type="AlphaFoldDB" id="A0A2Z7BGH3"/>